<dbReference type="Proteomes" id="UP000319160">
    <property type="component" value="Unassembled WGS sequence"/>
</dbReference>
<accession>A0A553IDS4</accession>
<proteinExistence type="predicted"/>
<organism evidence="2 3">
    <name type="scientific">Xylaria flabelliformis</name>
    <dbReference type="NCBI Taxonomy" id="2512241"/>
    <lineage>
        <taxon>Eukaryota</taxon>
        <taxon>Fungi</taxon>
        <taxon>Dikarya</taxon>
        <taxon>Ascomycota</taxon>
        <taxon>Pezizomycotina</taxon>
        <taxon>Sordariomycetes</taxon>
        <taxon>Xylariomycetidae</taxon>
        <taxon>Xylariales</taxon>
        <taxon>Xylariaceae</taxon>
        <taxon>Xylaria</taxon>
    </lineage>
</organism>
<name>A0A553IDS4_9PEZI</name>
<protein>
    <submittedName>
        <fullName evidence="2">Uncharacterized protein</fullName>
    </submittedName>
</protein>
<gene>
    <name evidence="2" type="ORF">FHL15_000984</name>
</gene>
<reference evidence="3" key="1">
    <citation type="submission" date="2019-06" db="EMBL/GenBank/DDBJ databases">
        <title>Draft genome sequence of the griseofulvin-producing fungus Xylaria cubensis strain G536.</title>
        <authorList>
            <person name="Mead M.E."/>
            <person name="Raja H.A."/>
            <person name="Steenwyk J.L."/>
            <person name="Knowles S.L."/>
            <person name="Oberlies N.H."/>
            <person name="Rokas A."/>
        </authorList>
    </citation>
    <scope>NUCLEOTIDE SEQUENCE [LARGE SCALE GENOMIC DNA]</scope>
    <source>
        <strain evidence="3">G536</strain>
    </source>
</reference>
<dbReference type="AlphaFoldDB" id="A0A553IDS4"/>
<comment type="caution">
    <text evidence="2">The sequence shown here is derived from an EMBL/GenBank/DDBJ whole genome shotgun (WGS) entry which is preliminary data.</text>
</comment>
<evidence type="ECO:0000256" key="1">
    <source>
        <dbReference type="SAM" id="MobiDB-lite"/>
    </source>
</evidence>
<sequence>MIYASATQNSSRREGKYNFASVSRVRAPMHGVFVAPGTNSHLSLSHDPVLSCLDPDRLPHPTNPQPGDSRDSRDGRDSTKVVAAEWPAALQSNIQTCGVWRFRVVNLLAYSAKTTP</sequence>
<feature type="region of interest" description="Disordered" evidence="1">
    <location>
        <begin position="52"/>
        <end position="80"/>
    </location>
</feature>
<evidence type="ECO:0000313" key="3">
    <source>
        <dbReference type="Proteomes" id="UP000319160"/>
    </source>
</evidence>
<keyword evidence="3" id="KW-1185">Reference proteome</keyword>
<dbReference type="EMBL" id="VFLP01000003">
    <property type="protein sequence ID" value="TRX98339.1"/>
    <property type="molecule type" value="Genomic_DNA"/>
</dbReference>
<evidence type="ECO:0000313" key="2">
    <source>
        <dbReference type="EMBL" id="TRX98339.1"/>
    </source>
</evidence>
<feature type="compositionally biased region" description="Basic and acidic residues" evidence="1">
    <location>
        <begin position="68"/>
        <end position="79"/>
    </location>
</feature>